<protein>
    <submittedName>
        <fullName evidence="1">Uncharacterized protein</fullName>
    </submittedName>
</protein>
<accession>A0ACB8CR41</accession>
<dbReference type="EMBL" id="CM023474">
    <property type="protein sequence ID" value="KAH7949495.1"/>
    <property type="molecule type" value="Genomic_DNA"/>
</dbReference>
<dbReference type="Proteomes" id="UP000821865">
    <property type="component" value="Chromosome 5"/>
</dbReference>
<organism evidence="1 2">
    <name type="scientific">Dermacentor silvarum</name>
    <name type="common">Tick</name>
    <dbReference type="NCBI Taxonomy" id="543639"/>
    <lineage>
        <taxon>Eukaryota</taxon>
        <taxon>Metazoa</taxon>
        <taxon>Ecdysozoa</taxon>
        <taxon>Arthropoda</taxon>
        <taxon>Chelicerata</taxon>
        <taxon>Arachnida</taxon>
        <taxon>Acari</taxon>
        <taxon>Parasitiformes</taxon>
        <taxon>Ixodida</taxon>
        <taxon>Ixodoidea</taxon>
        <taxon>Ixodidae</taxon>
        <taxon>Rhipicephalinae</taxon>
        <taxon>Dermacentor</taxon>
    </lineage>
</organism>
<evidence type="ECO:0000313" key="2">
    <source>
        <dbReference type="Proteomes" id="UP000821865"/>
    </source>
</evidence>
<evidence type="ECO:0000313" key="1">
    <source>
        <dbReference type="EMBL" id="KAH7949495.1"/>
    </source>
</evidence>
<reference evidence="1" key="1">
    <citation type="submission" date="2020-05" db="EMBL/GenBank/DDBJ databases">
        <title>Large-scale comparative analyses of tick genomes elucidate their genetic diversity and vector capacities.</title>
        <authorList>
            <person name="Jia N."/>
            <person name="Wang J."/>
            <person name="Shi W."/>
            <person name="Du L."/>
            <person name="Sun Y."/>
            <person name="Zhan W."/>
            <person name="Jiang J."/>
            <person name="Wang Q."/>
            <person name="Zhang B."/>
            <person name="Ji P."/>
            <person name="Sakyi L.B."/>
            <person name="Cui X."/>
            <person name="Yuan T."/>
            <person name="Jiang B."/>
            <person name="Yang W."/>
            <person name="Lam T.T.-Y."/>
            <person name="Chang Q."/>
            <person name="Ding S."/>
            <person name="Wang X."/>
            <person name="Zhu J."/>
            <person name="Ruan X."/>
            <person name="Zhao L."/>
            <person name="Wei J."/>
            <person name="Que T."/>
            <person name="Du C."/>
            <person name="Cheng J."/>
            <person name="Dai P."/>
            <person name="Han X."/>
            <person name="Huang E."/>
            <person name="Gao Y."/>
            <person name="Liu J."/>
            <person name="Shao H."/>
            <person name="Ye R."/>
            <person name="Li L."/>
            <person name="Wei W."/>
            <person name="Wang X."/>
            <person name="Wang C."/>
            <person name="Yang T."/>
            <person name="Huo Q."/>
            <person name="Li W."/>
            <person name="Guo W."/>
            <person name="Chen H."/>
            <person name="Zhou L."/>
            <person name="Ni X."/>
            <person name="Tian J."/>
            <person name="Zhou Y."/>
            <person name="Sheng Y."/>
            <person name="Liu T."/>
            <person name="Pan Y."/>
            <person name="Xia L."/>
            <person name="Li J."/>
            <person name="Zhao F."/>
            <person name="Cao W."/>
        </authorList>
    </citation>
    <scope>NUCLEOTIDE SEQUENCE</scope>
    <source>
        <strain evidence="1">Dsil-2018</strain>
    </source>
</reference>
<name>A0ACB8CR41_DERSI</name>
<proteinExistence type="predicted"/>
<sequence>MDESASDEDVVVVFDSSSEEDSDDVFTGSDSEEEESSDDTMASTHEWYRIDPDSIPARPPRFEFKGSPGVTITVSSHPQPLELFEAYFDDELIDVIVVETNCAAAMVSAAAGVFALTEAARVKELSPVHGGYRE</sequence>
<gene>
    <name evidence="1" type="ORF">HPB49_011466</name>
</gene>
<comment type="caution">
    <text evidence="1">The sequence shown here is derived from an EMBL/GenBank/DDBJ whole genome shotgun (WGS) entry which is preliminary data.</text>
</comment>
<keyword evidence="2" id="KW-1185">Reference proteome</keyword>